<name>A0A1I6I2Y8_9MICO</name>
<dbReference type="PROSITE" id="PS51318">
    <property type="entry name" value="TAT"/>
    <property type="match status" value="1"/>
</dbReference>
<dbReference type="EMBL" id="FOYR01000002">
    <property type="protein sequence ID" value="SFR61096.1"/>
    <property type="molecule type" value="Genomic_DNA"/>
</dbReference>
<accession>A0A1I6I2Y8</accession>
<reference evidence="2" key="1">
    <citation type="submission" date="2016-10" db="EMBL/GenBank/DDBJ databases">
        <authorList>
            <person name="Varghese N."/>
            <person name="Submissions S."/>
        </authorList>
    </citation>
    <scope>NUCLEOTIDE SEQUENCE [LARGE SCALE GENOMIC DNA]</scope>
    <source>
        <strain evidence="2">CL127</strain>
    </source>
</reference>
<protein>
    <submittedName>
        <fullName evidence="1">Uncharacterized protein</fullName>
    </submittedName>
</protein>
<dbReference type="RefSeq" id="WP_091739227.1">
    <property type="nucleotide sequence ID" value="NZ_FOYR01000002.1"/>
</dbReference>
<proteinExistence type="predicted"/>
<dbReference type="Proteomes" id="UP000198877">
    <property type="component" value="Unassembled WGS sequence"/>
</dbReference>
<evidence type="ECO:0000313" key="2">
    <source>
        <dbReference type="Proteomes" id="UP000198877"/>
    </source>
</evidence>
<sequence length="222" mass="23241">MPKDQQTETLPRRGIQRRTVIKGAAWSVPVVAAAVAVPNASASPTAPCSVAVPAWTAWSDGATGAFTEGTCGRPQPEANGQWWQWCDATETSDYTTFKCATVSMVAGQTYSITFTTQANSGIPTPNSPANLVLTIDGSPLWAGYTVGSTGASADPGGANSHRLTTATNGSNRTDQTWTVFYTANTTGDVLLCYTWTAYQRTAANGDTSTDDIGTSLPVITCN</sequence>
<dbReference type="AlphaFoldDB" id="A0A1I6I2Y8"/>
<gene>
    <name evidence="1" type="ORF">SAMN04488591_2377</name>
</gene>
<organism evidence="1 2">
    <name type="scientific">Microbacterium azadirachtae</name>
    <dbReference type="NCBI Taxonomy" id="582680"/>
    <lineage>
        <taxon>Bacteria</taxon>
        <taxon>Bacillati</taxon>
        <taxon>Actinomycetota</taxon>
        <taxon>Actinomycetes</taxon>
        <taxon>Micrococcales</taxon>
        <taxon>Microbacteriaceae</taxon>
        <taxon>Microbacterium</taxon>
    </lineage>
</organism>
<evidence type="ECO:0000313" key="1">
    <source>
        <dbReference type="EMBL" id="SFR61096.1"/>
    </source>
</evidence>
<dbReference type="InterPro" id="IPR006311">
    <property type="entry name" value="TAT_signal"/>
</dbReference>